<organism evidence="19 20">
    <name type="scientific">Alishewanella tabrizica</name>
    <dbReference type="NCBI Taxonomy" id="671278"/>
    <lineage>
        <taxon>Bacteria</taxon>
        <taxon>Pseudomonadati</taxon>
        <taxon>Pseudomonadota</taxon>
        <taxon>Gammaproteobacteria</taxon>
        <taxon>Alteromonadales</taxon>
        <taxon>Alteromonadaceae</taxon>
        <taxon>Alishewanella</taxon>
    </lineage>
</organism>
<evidence type="ECO:0000256" key="6">
    <source>
        <dbReference type="ARBA" id="ARBA00022643"/>
    </source>
</evidence>
<keyword evidence="20" id="KW-1185">Reference proteome</keyword>
<dbReference type="NCBIfam" id="TIGR01938">
    <property type="entry name" value="nqrC"/>
    <property type="match status" value="1"/>
</dbReference>
<keyword evidence="13 16" id="KW-0830">Ubiquinone</keyword>
<comment type="subunit">
    <text evidence="16 17">Composed of six subunits; NqrA, NqrB, NqrC, NqrD, NqrE and NqrF.</text>
</comment>
<dbReference type="EC" id="7.2.1.1" evidence="16 17"/>
<comment type="caution">
    <text evidence="19">The sequence shown here is derived from an EMBL/GenBank/DDBJ whole genome shotgun (WGS) entry which is preliminary data.</text>
</comment>
<keyword evidence="15 16" id="KW-0739">Sodium transport</keyword>
<dbReference type="InterPro" id="IPR010204">
    <property type="entry name" value="NqrC"/>
</dbReference>
<evidence type="ECO:0000256" key="13">
    <source>
        <dbReference type="ARBA" id="ARBA00023075"/>
    </source>
</evidence>
<comment type="function">
    <text evidence="16">NQR complex catalyzes the reduction of ubiquinone-1 to ubiquinol by two successive reactions, coupled with the transport of Na(+) ions from the cytoplasm to the periplasm. NqrA to NqrE are probably involved in the second step, the conversion of ubisemiquinone to ubiquinol.</text>
</comment>
<keyword evidence="9 16" id="KW-1133">Transmembrane helix</keyword>
<comment type="catalytic activity">
    <reaction evidence="16 17">
        <text>a ubiquinone + n Na(+)(in) + NADH + H(+) = a ubiquinol + n Na(+)(out) + NAD(+)</text>
        <dbReference type="Rhea" id="RHEA:47748"/>
        <dbReference type="Rhea" id="RHEA-COMP:9565"/>
        <dbReference type="Rhea" id="RHEA-COMP:9566"/>
        <dbReference type="ChEBI" id="CHEBI:15378"/>
        <dbReference type="ChEBI" id="CHEBI:16389"/>
        <dbReference type="ChEBI" id="CHEBI:17976"/>
        <dbReference type="ChEBI" id="CHEBI:29101"/>
        <dbReference type="ChEBI" id="CHEBI:57540"/>
        <dbReference type="ChEBI" id="CHEBI:57945"/>
        <dbReference type="EC" id="7.2.1.1"/>
    </reaction>
</comment>
<evidence type="ECO:0000256" key="15">
    <source>
        <dbReference type="ARBA" id="ARBA00023201"/>
    </source>
</evidence>
<dbReference type="InterPro" id="IPR007329">
    <property type="entry name" value="FMN-bd"/>
</dbReference>
<evidence type="ECO:0000313" key="19">
    <source>
        <dbReference type="EMBL" id="GGW65029.1"/>
    </source>
</evidence>
<dbReference type="NCBIfam" id="NF003746">
    <property type="entry name" value="PRK05346.1-1"/>
    <property type="match status" value="1"/>
</dbReference>
<reference evidence="20" key="1">
    <citation type="journal article" date="2019" name="Int. J. Syst. Evol. Microbiol.">
        <title>The Global Catalogue of Microorganisms (GCM) 10K type strain sequencing project: providing services to taxonomists for standard genome sequencing and annotation.</title>
        <authorList>
            <consortium name="The Broad Institute Genomics Platform"/>
            <consortium name="The Broad Institute Genome Sequencing Center for Infectious Disease"/>
            <person name="Wu L."/>
            <person name="Ma J."/>
        </authorList>
    </citation>
    <scope>NUCLEOTIDE SEQUENCE [LARGE SCALE GENOMIC DNA]</scope>
    <source>
        <strain evidence="20">KCTC 23723</strain>
    </source>
</reference>
<evidence type="ECO:0000256" key="14">
    <source>
        <dbReference type="ARBA" id="ARBA00023136"/>
    </source>
</evidence>
<comment type="caution">
    <text evidence="16">Lacks conserved residue(s) required for the propagation of feature annotation.</text>
</comment>
<dbReference type="EMBL" id="BMYR01000008">
    <property type="protein sequence ID" value="GGW65029.1"/>
    <property type="molecule type" value="Genomic_DNA"/>
</dbReference>
<protein>
    <recommendedName>
        <fullName evidence="16 17">Na(+)-translocating NADH-quinone reductase subunit C</fullName>
        <shortName evidence="16 17">Na(+)-NQR subunit C</shortName>
        <shortName evidence="16 17">Na(+)-translocating NQR subunit C</shortName>
        <ecNumber evidence="16 17">7.2.1.1</ecNumber>
    </recommendedName>
    <alternativeName>
        <fullName evidence="16 17">NQR complex subunit C</fullName>
    </alternativeName>
    <alternativeName>
        <fullName evidence="16 17">NQR-1 subunit C</fullName>
    </alternativeName>
</protein>
<keyword evidence="4 16" id="KW-0597">Phosphoprotein</keyword>
<dbReference type="Pfam" id="PF04205">
    <property type="entry name" value="FMN_bind"/>
    <property type="match status" value="1"/>
</dbReference>
<evidence type="ECO:0000256" key="3">
    <source>
        <dbReference type="ARBA" id="ARBA00022519"/>
    </source>
</evidence>
<evidence type="ECO:0000256" key="11">
    <source>
        <dbReference type="ARBA" id="ARBA00023053"/>
    </source>
</evidence>
<dbReference type="SMART" id="SM00900">
    <property type="entry name" value="FMN_bind"/>
    <property type="match status" value="1"/>
</dbReference>
<keyword evidence="5 16" id="KW-0285">Flavoprotein</keyword>
<keyword evidence="2 16" id="KW-1003">Cell membrane</keyword>
<dbReference type="RefSeq" id="WP_189483199.1">
    <property type="nucleotide sequence ID" value="NZ_BMYR01000008.1"/>
</dbReference>
<evidence type="ECO:0000256" key="4">
    <source>
        <dbReference type="ARBA" id="ARBA00022553"/>
    </source>
</evidence>
<keyword evidence="6 16" id="KW-0288">FMN</keyword>
<keyword evidence="8 16" id="KW-1278">Translocase</keyword>
<evidence type="ECO:0000256" key="2">
    <source>
        <dbReference type="ARBA" id="ARBA00022475"/>
    </source>
</evidence>
<evidence type="ECO:0000256" key="5">
    <source>
        <dbReference type="ARBA" id="ARBA00022630"/>
    </source>
</evidence>
<comment type="similarity">
    <text evidence="16 17">Belongs to the NqrC family.</text>
</comment>
<keyword evidence="7 16" id="KW-0812">Transmembrane</keyword>
<gene>
    <name evidence="16 19" type="primary">nqrC</name>
    <name evidence="19" type="ORF">GCM10008111_21290</name>
</gene>
<evidence type="ECO:0000259" key="18">
    <source>
        <dbReference type="SMART" id="SM00900"/>
    </source>
</evidence>
<name>A0ABQ2WNU9_9ALTE</name>
<evidence type="ECO:0000256" key="7">
    <source>
        <dbReference type="ARBA" id="ARBA00022692"/>
    </source>
</evidence>
<keyword evidence="3" id="KW-0997">Cell inner membrane</keyword>
<evidence type="ECO:0000256" key="12">
    <source>
        <dbReference type="ARBA" id="ARBA00023065"/>
    </source>
</evidence>
<keyword evidence="14 16" id="KW-0472">Membrane</keyword>
<evidence type="ECO:0000313" key="20">
    <source>
        <dbReference type="Proteomes" id="UP000634667"/>
    </source>
</evidence>
<evidence type="ECO:0000256" key="9">
    <source>
        <dbReference type="ARBA" id="ARBA00022989"/>
    </source>
</evidence>
<feature type="domain" description="FMN-binding" evidence="18">
    <location>
        <begin position="148"/>
        <end position="247"/>
    </location>
</feature>
<evidence type="ECO:0000256" key="8">
    <source>
        <dbReference type="ARBA" id="ARBA00022967"/>
    </source>
</evidence>
<evidence type="ECO:0000256" key="10">
    <source>
        <dbReference type="ARBA" id="ARBA00023027"/>
    </source>
</evidence>
<evidence type="ECO:0000256" key="1">
    <source>
        <dbReference type="ARBA" id="ARBA00022448"/>
    </source>
</evidence>
<keyword evidence="1 16" id="KW-0813">Transport</keyword>
<feature type="transmembrane region" description="Helical" evidence="16">
    <location>
        <begin position="12"/>
        <end position="33"/>
    </location>
</feature>
<dbReference type="Proteomes" id="UP000634667">
    <property type="component" value="Unassembled WGS sequence"/>
</dbReference>
<keyword evidence="10 16" id="KW-0520">NAD</keyword>
<proteinExistence type="inferred from homology"/>
<comment type="cofactor">
    <cofactor evidence="16 17">
        <name>FMN</name>
        <dbReference type="ChEBI" id="CHEBI:58210"/>
    </cofactor>
</comment>
<dbReference type="NCBIfam" id="NF003749">
    <property type="entry name" value="PRK05346.1-5"/>
    <property type="match status" value="1"/>
</dbReference>
<keyword evidence="12 16" id="KW-0406">Ion transport</keyword>
<dbReference type="PANTHER" id="PTHR37838:SF1">
    <property type="entry name" value="NA(+)-TRANSLOCATING NADH-QUINONE REDUCTASE SUBUNIT C"/>
    <property type="match status" value="1"/>
</dbReference>
<comment type="subcellular location">
    <subcellularLocation>
        <location evidence="16">Cell membrane</location>
        <topology evidence="16">Single-pass membrane protein</topology>
    </subcellularLocation>
</comment>
<dbReference type="PANTHER" id="PTHR37838">
    <property type="entry name" value="NA(+)-TRANSLOCATING NADH-QUINONE REDUCTASE SUBUNIT C"/>
    <property type="match status" value="1"/>
</dbReference>
<dbReference type="PIRSF" id="PIRSF009437">
    <property type="entry name" value="NQR-1_subunit_C"/>
    <property type="match status" value="1"/>
</dbReference>
<dbReference type="HAMAP" id="MF_00427">
    <property type="entry name" value="NqrC"/>
    <property type="match status" value="1"/>
</dbReference>
<accession>A0ABQ2WNU9</accession>
<feature type="modified residue" description="FMN phosphoryl threonine" evidence="16">
    <location>
        <position position="230"/>
    </location>
</feature>
<keyword evidence="11 16" id="KW-0915">Sodium</keyword>
<evidence type="ECO:0000256" key="16">
    <source>
        <dbReference type="HAMAP-Rule" id="MF_00427"/>
    </source>
</evidence>
<evidence type="ECO:0000256" key="17">
    <source>
        <dbReference type="PIRNR" id="PIRNR009437"/>
    </source>
</evidence>
<sequence length="264" mass="28335">MSSNNDSISKTLIVVISLCLVCAIVVATAAVQLRPTQQANKKLDSQVNILRSVGLVEGSAPATKIAELFGKHIETRLVNLQTGEIDASCDVQCAENFDYRKSLKEGKALAQADDVASIRRISELAPVYLTYDDNRNLKAIVLPVHGYGLWSTMHAFLALETDGNTIIGMNYYEQGETPGLGGEIENPRWKAQFVGKQLTNEAGELALTILKPGNADPQSAHQVDGLSGATLTANGVQNTFTFWIGDSGFGPFLAKVREGALNNG</sequence>